<dbReference type="EMBL" id="JADIMR010000008">
    <property type="protein sequence ID" value="MBO8446243.1"/>
    <property type="molecule type" value="Genomic_DNA"/>
</dbReference>
<organism evidence="1 2">
    <name type="scientific">Candidatus Enterocola intestinipullorum</name>
    <dbReference type="NCBI Taxonomy" id="2840783"/>
    <lineage>
        <taxon>Bacteria</taxon>
        <taxon>Pseudomonadati</taxon>
        <taxon>Bacteroidota</taxon>
        <taxon>Bacteroidia</taxon>
        <taxon>Bacteroidales</taxon>
        <taxon>Candidatus Enterocola</taxon>
    </lineage>
</organism>
<evidence type="ECO:0008006" key="3">
    <source>
        <dbReference type="Google" id="ProtNLM"/>
    </source>
</evidence>
<evidence type="ECO:0000313" key="1">
    <source>
        <dbReference type="EMBL" id="MBO8446243.1"/>
    </source>
</evidence>
<reference evidence="1" key="2">
    <citation type="journal article" date="2021" name="PeerJ">
        <title>Extensive microbial diversity within the chicken gut microbiome revealed by metagenomics and culture.</title>
        <authorList>
            <person name="Gilroy R."/>
            <person name="Ravi A."/>
            <person name="Getino M."/>
            <person name="Pursley I."/>
            <person name="Horton D.L."/>
            <person name="Alikhan N.F."/>
            <person name="Baker D."/>
            <person name="Gharbi K."/>
            <person name="Hall N."/>
            <person name="Watson M."/>
            <person name="Adriaenssens E.M."/>
            <person name="Foster-Nyarko E."/>
            <person name="Jarju S."/>
            <person name="Secka A."/>
            <person name="Antonio M."/>
            <person name="Oren A."/>
            <person name="Chaudhuri R.R."/>
            <person name="La Ragione R."/>
            <person name="Hildebrand F."/>
            <person name="Pallen M.J."/>
        </authorList>
    </citation>
    <scope>NUCLEOTIDE SEQUENCE</scope>
    <source>
        <strain evidence="1">D3-1215</strain>
    </source>
</reference>
<name>A0A9D9EFY6_9BACT</name>
<proteinExistence type="predicted"/>
<sequence>MHIFGKNKILALIALCAIVLQGCIKERKFVVDEGLLEKTATENNIGIDYQMPAGFSAIRQGMVDTIAVQEQQHDPFSGRIAAIYVDTLLGNSIVMITDMAAVPAERTENKLDFYFTEFNIDKTWDKVEIQRYRFGDFPKVVQLDMYNDSKYNIKLYFYDEDKARFSVDYLFDTGFYNDLKPFIDASVGSFRKHREITITTDNNETLQ</sequence>
<dbReference type="PROSITE" id="PS51257">
    <property type="entry name" value="PROKAR_LIPOPROTEIN"/>
    <property type="match status" value="1"/>
</dbReference>
<comment type="caution">
    <text evidence="1">The sequence shown here is derived from an EMBL/GenBank/DDBJ whole genome shotgun (WGS) entry which is preliminary data.</text>
</comment>
<evidence type="ECO:0000313" key="2">
    <source>
        <dbReference type="Proteomes" id="UP000823637"/>
    </source>
</evidence>
<dbReference type="AlphaFoldDB" id="A0A9D9EFY6"/>
<accession>A0A9D9EFY6</accession>
<dbReference type="Proteomes" id="UP000823637">
    <property type="component" value="Unassembled WGS sequence"/>
</dbReference>
<reference evidence="1" key="1">
    <citation type="submission" date="2020-10" db="EMBL/GenBank/DDBJ databases">
        <authorList>
            <person name="Gilroy R."/>
        </authorList>
    </citation>
    <scope>NUCLEOTIDE SEQUENCE</scope>
    <source>
        <strain evidence="1">D3-1215</strain>
    </source>
</reference>
<protein>
    <recommendedName>
        <fullName evidence="3">Lipoprotein</fullName>
    </recommendedName>
</protein>
<gene>
    <name evidence="1" type="ORF">IAC32_00645</name>
</gene>